<organism evidence="2 3">
    <name type="scientific">Alteromonas sediminis</name>
    <dbReference type="NCBI Taxonomy" id="2259342"/>
    <lineage>
        <taxon>Bacteria</taxon>
        <taxon>Pseudomonadati</taxon>
        <taxon>Pseudomonadota</taxon>
        <taxon>Gammaproteobacteria</taxon>
        <taxon>Alteromonadales</taxon>
        <taxon>Alteromonadaceae</taxon>
        <taxon>Alteromonas/Salinimonas group</taxon>
        <taxon>Alteromonas</taxon>
    </lineage>
</organism>
<keyword evidence="1" id="KW-0732">Signal</keyword>
<keyword evidence="3" id="KW-1185">Reference proteome</keyword>
<protein>
    <recommendedName>
        <fullName evidence="4">DUF3108 domain-containing protein</fullName>
    </recommendedName>
</protein>
<evidence type="ECO:0000313" key="3">
    <source>
        <dbReference type="Proteomes" id="UP000275281"/>
    </source>
</evidence>
<gene>
    <name evidence="2" type="ORF">DRW07_03770</name>
</gene>
<feature type="signal peptide" evidence="1">
    <location>
        <begin position="1"/>
        <end position="24"/>
    </location>
</feature>
<comment type="caution">
    <text evidence="2">The sequence shown here is derived from an EMBL/GenBank/DDBJ whole genome shotgun (WGS) entry which is preliminary data.</text>
</comment>
<proteinExistence type="predicted"/>
<dbReference type="Proteomes" id="UP000275281">
    <property type="component" value="Unassembled WGS sequence"/>
</dbReference>
<sequence>MTKLTMKKEWLLAVILVASVNGFASPVDNSDKTLVMQQVKAVKWHSIIDDMAWAYTIETRLDTGRGEVQQRVQRFSPDLPSNAQWQLLEQQYETPSEHALHEYRQTMSALTDEPEEVKSSKIISLETLRYQGTSAEYIEYQFQPSLPMFDQDNERSFSGTLYVNQDNKELAYLTVSLVNPISPSFTVKLMKYELRLDFATDNKSIHVVKVESHKVGKLLFVSEFNEKSTRIISEISAVD</sequence>
<reference evidence="2 3" key="1">
    <citation type="submission" date="2018-11" db="EMBL/GenBank/DDBJ databases">
        <authorList>
            <person name="Ye M.-Q."/>
            <person name="Du Z.-J."/>
        </authorList>
    </citation>
    <scope>NUCLEOTIDE SEQUENCE [LARGE SCALE GENOMIC DNA]</scope>
    <source>
        <strain evidence="2 3">U0105</strain>
    </source>
</reference>
<evidence type="ECO:0000256" key="1">
    <source>
        <dbReference type="SAM" id="SignalP"/>
    </source>
</evidence>
<dbReference type="AlphaFoldDB" id="A0A3N5ZB99"/>
<dbReference type="RefSeq" id="WP_124026535.1">
    <property type="nucleotide sequence ID" value="NZ_JBHRSN010000005.1"/>
</dbReference>
<evidence type="ECO:0000313" key="2">
    <source>
        <dbReference type="EMBL" id="RPJ68534.1"/>
    </source>
</evidence>
<accession>A0A3N5ZB99</accession>
<name>A0A3N5ZB99_9ALTE</name>
<evidence type="ECO:0008006" key="4">
    <source>
        <dbReference type="Google" id="ProtNLM"/>
    </source>
</evidence>
<feature type="chain" id="PRO_5017958409" description="DUF3108 domain-containing protein" evidence="1">
    <location>
        <begin position="25"/>
        <end position="239"/>
    </location>
</feature>
<dbReference type="OrthoDB" id="6238168at2"/>
<dbReference type="EMBL" id="RPOK01000001">
    <property type="protein sequence ID" value="RPJ68534.1"/>
    <property type="molecule type" value="Genomic_DNA"/>
</dbReference>